<gene>
    <name evidence="1" type="ORF">V6N11_034080</name>
</gene>
<accession>A0ABR2S1T4</accession>
<sequence length="233" mass="26064">MGHPVKECGYNDEKHKKTGHYGPWMRAPSSKKSAASPVAQRHLPLVGASDDSLKTTGRCVENLAIEERQDVALAIIFDDTELKVSDHTRSKVDSSLISGNPCNPRTNKIFLKVLFNGSFPILCASNREKSFSHVLPLTKPTQSLSSGTDQEFNCFSSNPIEKLRVLYAWSNHLPPKPLVSPWNENFISKNFSDMEISSINKRKRDLDDPLVPHPSNKRVLRDEIFEGVLLVLA</sequence>
<name>A0ABR2S1T4_9ROSI</name>
<reference evidence="1 2" key="1">
    <citation type="journal article" date="2024" name="G3 (Bethesda)">
        <title>Genome assembly of Hibiscus sabdariffa L. provides insights into metabolisms of medicinal natural products.</title>
        <authorList>
            <person name="Kim T."/>
        </authorList>
    </citation>
    <scope>NUCLEOTIDE SEQUENCE [LARGE SCALE GENOMIC DNA]</scope>
    <source>
        <strain evidence="1">TK-2024</strain>
        <tissue evidence="1">Old leaves</tissue>
    </source>
</reference>
<comment type="caution">
    <text evidence="1">The sequence shown here is derived from an EMBL/GenBank/DDBJ whole genome shotgun (WGS) entry which is preliminary data.</text>
</comment>
<protein>
    <submittedName>
        <fullName evidence="1">Uncharacterized protein</fullName>
    </submittedName>
</protein>
<proteinExistence type="predicted"/>
<dbReference type="EMBL" id="JBBPBN010000018">
    <property type="protein sequence ID" value="KAK9019040.1"/>
    <property type="molecule type" value="Genomic_DNA"/>
</dbReference>
<organism evidence="1 2">
    <name type="scientific">Hibiscus sabdariffa</name>
    <name type="common">roselle</name>
    <dbReference type="NCBI Taxonomy" id="183260"/>
    <lineage>
        <taxon>Eukaryota</taxon>
        <taxon>Viridiplantae</taxon>
        <taxon>Streptophyta</taxon>
        <taxon>Embryophyta</taxon>
        <taxon>Tracheophyta</taxon>
        <taxon>Spermatophyta</taxon>
        <taxon>Magnoliopsida</taxon>
        <taxon>eudicotyledons</taxon>
        <taxon>Gunneridae</taxon>
        <taxon>Pentapetalae</taxon>
        <taxon>rosids</taxon>
        <taxon>malvids</taxon>
        <taxon>Malvales</taxon>
        <taxon>Malvaceae</taxon>
        <taxon>Malvoideae</taxon>
        <taxon>Hibiscus</taxon>
    </lineage>
</organism>
<evidence type="ECO:0000313" key="1">
    <source>
        <dbReference type="EMBL" id="KAK9019040.1"/>
    </source>
</evidence>
<evidence type="ECO:0000313" key="2">
    <source>
        <dbReference type="Proteomes" id="UP001396334"/>
    </source>
</evidence>
<keyword evidence="2" id="KW-1185">Reference proteome</keyword>
<dbReference type="Proteomes" id="UP001396334">
    <property type="component" value="Unassembled WGS sequence"/>
</dbReference>